<accession>A0A1G6KHU4</accession>
<keyword evidence="2" id="KW-0812">Transmembrane</keyword>
<keyword evidence="4" id="KW-1185">Reference proteome</keyword>
<dbReference type="Proteomes" id="UP000242662">
    <property type="component" value="Unassembled WGS sequence"/>
</dbReference>
<dbReference type="OrthoDB" id="2941381at2"/>
<evidence type="ECO:0000313" key="4">
    <source>
        <dbReference type="Proteomes" id="UP000242662"/>
    </source>
</evidence>
<gene>
    <name evidence="3" type="ORF">SAMN05421737_10736</name>
</gene>
<reference evidence="4" key="1">
    <citation type="submission" date="2016-09" db="EMBL/GenBank/DDBJ databases">
        <authorList>
            <person name="Varghese N."/>
            <person name="Submissions S."/>
        </authorList>
    </citation>
    <scope>NUCLEOTIDE SEQUENCE [LARGE SCALE GENOMIC DNA]</scope>
    <source>
        <strain evidence="4">25nlg</strain>
    </source>
</reference>
<protein>
    <submittedName>
        <fullName evidence="3">Uncharacterized protein</fullName>
    </submittedName>
</protein>
<feature type="compositionally biased region" description="Basic and acidic residues" evidence="1">
    <location>
        <begin position="42"/>
        <end position="62"/>
    </location>
</feature>
<keyword evidence="2" id="KW-1133">Transmembrane helix</keyword>
<dbReference type="EMBL" id="FMYM01000007">
    <property type="protein sequence ID" value="SDC30497.1"/>
    <property type="molecule type" value="Genomic_DNA"/>
</dbReference>
<organism evidence="3 4">
    <name type="scientific">Shouchella lonarensis</name>
    <dbReference type="NCBI Taxonomy" id="1464122"/>
    <lineage>
        <taxon>Bacteria</taxon>
        <taxon>Bacillati</taxon>
        <taxon>Bacillota</taxon>
        <taxon>Bacilli</taxon>
        <taxon>Bacillales</taxon>
        <taxon>Bacillaceae</taxon>
        <taxon>Shouchella</taxon>
    </lineage>
</organism>
<dbReference type="RefSeq" id="WP_090775861.1">
    <property type="nucleotide sequence ID" value="NZ_FMYM01000007.1"/>
</dbReference>
<sequence>MGKWLKRLGGMILISMIGVMLGVQWMSEQYGLSQPEPLQLADKGEKHSSKTTERKKESERPHVPQTEGVTNVVSELGQVTAKGSQSVVRSGLERIVGAIQKGLSKE</sequence>
<name>A0A1G6KHU4_9BACI</name>
<keyword evidence="2" id="KW-0472">Membrane</keyword>
<evidence type="ECO:0000313" key="3">
    <source>
        <dbReference type="EMBL" id="SDC30497.1"/>
    </source>
</evidence>
<feature type="region of interest" description="Disordered" evidence="1">
    <location>
        <begin position="36"/>
        <end position="68"/>
    </location>
</feature>
<feature type="transmembrane region" description="Helical" evidence="2">
    <location>
        <begin position="7"/>
        <end position="26"/>
    </location>
</feature>
<proteinExistence type="predicted"/>
<dbReference type="STRING" id="1464122.SAMN05421737_10736"/>
<evidence type="ECO:0000256" key="2">
    <source>
        <dbReference type="SAM" id="Phobius"/>
    </source>
</evidence>
<dbReference type="AlphaFoldDB" id="A0A1G6KHU4"/>
<evidence type="ECO:0000256" key="1">
    <source>
        <dbReference type="SAM" id="MobiDB-lite"/>
    </source>
</evidence>